<keyword evidence="3" id="KW-1185">Reference proteome</keyword>
<protein>
    <recommendedName>
        <fullName evidence="4">Short-chain dehydrogenases/reductase</fullName>
    </recommendedName>
</protein>
<dbReference type="Pfam" id="PF00106">
    <property type="entry name" value="adh_short"/>
    <property type="match status" value="1"/>
</dbReference>
<dbReference type="InterPro" id="IPR052228">
    <property type="entry name" value="Sec_Metab_Biosynth_Oxidored"/>
</dbReference>
<dbReference type="Gene3D" id="3.40.50.720">
    <property type="entry name" value="NAD(P)-binding Rossmann-like Domain"/>
    <property type="match status" value="1"/>
</dbReference>
<keyword evidence="1" id="KW-0560">Oxidoreductase</keyword>
<evidence type="ECO:0000313" key="3">
    <source>
        <dbReference type="Proteomes" id="UP001465976"/>
    </source>
</evidence>
<dbReference type="EMBL" id="JBAHYK010002368">
    <property type="protein sequence ID" value="KAL0565211.1"/>
    <property type="molecule type" value="Genomic_DNA"/>
</dbReference>
<evidence type="ECO:0000256" key="1">
    <source>
        <dbReference type="ARBA" id="ARBA00023002"/>
    </source>
</evidence>
<sequence>MVNLQHILASNASLSTTLPPGLVAVFVGGTSGIGEYTVKAFAEHACSPKVYLVGRSQEAADRIVDECKKLNPEGEYLFIKSDVSLLRNIDVVCQEIRDKERCINLLFMTQGTFNFSLNTSEGLSASYALTYASRFHFAQNLLPLLQQSSSLKRVVTVFAATKEGLIDESDFSGRNITNPMKIRGHASSIVSLSLEILAQTAPDVSFIHVFPGLVKSNLGRDASGWMKAITALSKVTVPLFAMPNEECGERHVFLATSAKYPPAKLNGNGQAGAPLGENISVARGTDGKMGSGVYAIDRDGESASPAVETLLAKFRKEGVVERLREHTTKEIERITK</sequence>
<dbReference type="PANTHER" id="PTHR47534:SF3">
    <property type="entry name" value="ALCOHOL DEHYDROGENASE-LIKE C-TERMINAL DOMAIN-CONTAINING PROTEIN"/>
    <property type="match status" value="1"/>
</dbReference>
<dbReference type="InterPro" id="IPR036291">
    <property type="entry name" value="NAD(P)-bd_dom_sf"/>
</dbReference>
<name>A0ABR3EQM9_9AGAR</name>
<gene>
    <name evidence="2" type="ORF">V5O48_016815</name>
</gene>
<dbReference type="SUPFAM" id="SSF51735">
    <property type="entry name" value="NAD(P)-binding Rossmann-fold domains"/>
    <property type="match status" value="1"/>
</dbReference>
<proteinExistence type="predicted"/>
<evidence type="ECO:0008006" key="4">
    <source>
        <dbReference type="Google" id="ProtNLM"/>
    </source>
</evidence>
<accession>A0ABR3EQM9</accession>
<dbReference type="InterPro" id="IPR002347">
    <property type="entry name" value="SDR_fam"/>
</dbReference>
<comment type="caution">
    <text evidence="2">The sequence shown here is derived from an EMBL/GenBank/DDBJ whole genome shotgun (WGS) entry which is preliminary data.</text>
</comment>
<dbReference type="Proteomes" id="UP001465976">
    <property type="component" value="Unassembled WGS sequence"/>
</dbReference>
<evidence type="ECO:0000313" key="2">
    <source>
        <dbReference type="EMBL" id="KAL0565211.1"/>
    </source>
</evidence>
<organism evidence="2 3">
    <name type="scientific">Marasmius crinis-equi</name>
    <dbReference type="NCBI Taxonomy" id="585013"/>
    <lineage>
        <taxon>Eukaryota</taxon>
        <taxon>Fungi</taxon>
        <taxon>Dikarya</taxon>
        <taxon>Basidiomycota</taxon>
        <taxon>Agaricomycotina</taxon>
        <taxon>Agaricomycetes</taxon>
        <taxon>Agaricomycetidae</taxon>
        <taxon>Agaricales</taxon>
        <taxon>Marasmiineae</taxon>
        <taxon>Marasmiaceae</taxon>
        <taxon>Marasmius</taxon>
    </lineage>
</organism>
<reference evidence="2 3" key="1">
    <citation type="submission" date="2024-02" db="EMBL/GenBank/DDBJ databases">
        <title>A draft genome for the cacao thread blight pathogen Marasmius crinis-equi.</title>
        <authorList>
            <person name="Cohen S.P."/>
            <person name="Baruah I.K."/>
            <person name="Amoako-Attah I."/>
            <person name="Bukari Y."/>
            <person name="Meinhardt L.W."/>
            <person name="Bailey B.A."/>
        </authorList>
    </citation>
    <scope>NUCLEOTIDE SEQUENCE [LARGE SCALE GENOMIC DNA]</scope>
    <source>
        <strain evidence="2 3">GH-76</strain>
    </source>
</reference>
<dbReference type="PANTHER" id="PTHR47534">
    <property type="entry name" value="YALI0E05731P"/>
    <property type="match status" value="1"/>
</dbReference>